<dbReference type="PANTHER" id="PTHR14413:SF16">
    <property type="entry name" value="LARGE RIBOSOMAL SUBUNIT PROTEIN BL17M"/>
    <property type="match status" value="1"/>
</dbReference>
<evidence type="ECO:0000256" key="4">
    <source>
        <dbReference type="ARBA" id="ARBA00035494"/>
    </source>
</evidence>
<dbReference type="InterPro" id="IPR000456">
    <property type="entry name" value="Ribosomal_bL17"/>
</dbReference>
<dbReference type="Pfam" id="PF01196">
    <property type="entry name" value="Ribosomal_L17"/>
    <property type="match status" value="1"/>
</dbReference>
<dbReference type="GO" id="GO:0003735">
    <property type="term" value="F:structural constituent of ribosome"/>
    <property type="evidence" value="ECO:0007669"/>
    <property type="project" value="InterPro"/>
</dbReference>
<proteinExistence type="inferred from homology"/>
<comment type="caution">
    <text evidence="7">The sequence shown here is derived from an EMBL/GenBank/DDBJ whole genome shotgun (WGS) entry which is preliminary data.</text>
</comment>
<dbReference type="AlphaFoldDB" id="A0A2H0RKY4"/>
<evidence type="ECO:0000256" key="5">
    <source>
        <dbReference type="RuleBase" id="RU000660"/>
    </source>
</evidence>
<reference evidence="7 8" key="1">
    <citation type="submission" date="2017-09" db="EMBL/GenBank/DDBJ databases">
        <title>Depth-based differentiation of microbial function through sediment-hosted aquifers and enrichment of novel symbionts in the deep terrestrial subsurface.</title>
        <authorList>
            <person name="Probst A.J."/>
            <person name="Ladd B."/>
            <person name="Jarett J.K."/>
            <person name="Geller-Mcgrath D.E."/>
            <person name="Sieber C.M."/>
            <person name="Emerson J.B."/>
            <person name="Anantharaman K."/>
            <person name="Thomas B.C."/>
            <person name="Malmstrom R."/>
            <person name="Stieglmeier M."/>
            <person name="Klingl A."/>
            <person name="Woyke T."/>
            <person name="Ryan C.M."/>
            <person name="Banfield J.F."/>
        </authorList>
    </citation>
    <scope>NUCLEOTIDE SEQUENCE [LARGE SCALE GENOMIC DNA]</scope>
    <source>
        <strain evidence="7">CG10_big_fil_rev_8_21_14_0_10_45_14</strain>
    </source>
</reference>
<evidence type="ECO:0000256" key="2">
    <source>
        <dbReference type="ARBA" id="ARBA00022980"/>
    </source>
</evidence>
<dbReference type="Proteomes" id="UP000230833">
    <property type="component" value="Unassembled WGS sequence"/>
</dbReference>
<dbReference type="EMBL" id="PCYL01000005">
    <property type="protein sequence ID" value="PIR47163.1"/>
    <property type="molecule type" value="Genomic_DNA"/>
</dbReference>
<keyword evidence="3 5" id="KW-0687">Ribonucleoprotein</keyword>
<dbReference type="GO" id="GO:0006412">
    <property type="term" value="P:translation"/>
    <property type="evidence" value="ECO:0007669"/>
    <property type="project" value="InterPro"/>
</dbReference>
<dbReference type="Gene3D" id="3.90.1030.10">
    <property type="entry name" value="Ribosomal protein L17"/>
    <property type="match status" value="1"/>
</dbReference>
<evidence type="ECO:0000313" key="7">
    <source>
        <dbReference type="EMBL" id="PIR47163.1"/>
    </source>
</evidence>
<dbReference type="SUPFAM" id="SSF64263">
    <property type="entry name" value="Prokaryotic ribosomal protein L17"/>
    <property type="match status" value="1"/>
</dbReference>
<organism evidence="7 8">
    <name type="scientific">Candidatus Vogelbacteria bacterium CG10_big_fil_rev_8_21_14_0_10_45_14</name>
    <dbReference type="NCBI Taxonomy" id="1975042"/>
    <lineage>
        <taxon>Bacteria</taxon>
        <taxon>Candidatus Vogeliibacteriota</taxon>
    </lineage>
</organism>
<protein>
    <recommendedName>
        <fullName evidence="4 6">50S ribosomal protein L17</fullName>
    </recommendedName>
</protein>
<keyword evidence="2 5" id="KW-0689">Ribosomal protein</keyword>
<evidence type="ECO:0000313" key="8">
    <source>
        <dbReference type="Proteomes" id="UP000230833"/>
    </source>
</evidence>
<dbReference type="PANTHER" id="PTHR14413">
    <property type="entry name" value="RIBOSOMAL PROTEIN L17"/>
    <property type="match status" value="1"/>
</dbReference>
<evidence type="ECO:0000256" key="6">
    <source>
        <dbReference type="RuleBase" id="RU000661"/>
    </source>
</evidence>
<dbReference type="InterPro" id="IPR036373">
    <property type="entry name" value="Ribosomal_bL17_sf"/>
</dbReference>
<sequence length="116" mass="13136">MRHHEHNRKFGLKDDERRALLRGLLGELIKHGRMQTTLAKAKEIRPYVEKLLTRAKSGTMADRRILSARLASDSSANKLISEWAPKMKGRTGGYTRITKLAPRASDQAKLAVIEFV</sequence>
<comment type="similarity">
    <text evidence="1 5">Belongs to the bacterial ribosomal protein bL17 family.</text>
</comment>
<evidence type="ECO:0000256" key="3">
    <source>
        <dbReference type="ARBA" id="ARBA00023274"/>
    </source>
</evidence>
<name>A0A2H0RKY4_9BACT</name>
<dbReference type="NCBIfam" id="TIGR00059">
    <property type="entry name" value="L17"/>
    <property type="match status" value="1"/>
</dbReference>
<evidence type="ECO:0000256" key="1">
    <source>
        <dbReference type="ARBA" id="ARBA00008777"/>
    </source>
</evidence>
<dbReference type="GO" id="GO:0022625">
    <property type="term" value="C:cytosolic large ribosomal subunit"/>
    <property type="evidence" value="ECO:0007669"/>
    <property type="project" value="TreeGrafter"/>
</dbReference>
<accession>A0A2H0RKY4</accession>
<gene>
    <name evidence="7" type="ORF">COV07_00625</name>
</gene>